<evidence type="ECO:0000256" key="3">
    <source>
        <dbReference type="ARBA" id="ARBA00022691"/>
    </source>
</evidence>
<dbReference type="AlphaFoldDB" id="A0A345XZN2"/>
<accession>A0A345XZN2</accession>
<sequence length="212" mass="23095">MSGFGRSDSFNEFYEGTPPWEIAAPQPAVVALADRGLFTGRVLDVGCGTGENTLHLASRGHTVLGVDGAENAVVRAREKARQRDLPVEFAIADAFDLTSLGQKFDTVLDSAFMHIPGNTAGRRRDYTRELANVLVSDGWVHLLEISERSEEHPTLTRTEIVAAFDDEDWTDIRIGPTTYAVTTGDVHAWLVSVRRRQAAAPGQTGPYGVARS</sequence>
<evidence type="ECO:0000259" key="4">
    <source>
        <dbReference type="Pfam" id="PF13649"/>
    </source>
</evidence>
<dbReference type="Pfam" id="PF13649">
    <property type="entry name" value="Methyltransf_25"/>
    <property type="match status" value="1"/>
</dbReference>
<evidence type="ECO:0000313" key="6">
    <source>
        <dbReference type="Proteomes" id="UP000254425"/>
    </source>
</evidence>
<evidence type="ECO:0000313" key="5">
    <source>
        <dbReference type="EMBL" id="AXK37098.1"/>
    </source>
</evidence>
<dbReference type="GO" id="GO:0008168">
    <property type="term" value="F:methyltransferase activity"/>
    <property type="evidence" value="ECO:0007669"/>
    <property type="project" value="UniProtKB-KW"/>
</dbReference>
<evidence type="ECO:0000256" key="2">
    <source>
        <dbReference type="ARBA" id="ARBA00022679"/>
    </source>
</evidence>
<keyword evidence="3" id="KW-0949">S-adenosyl-L-methionine</keyword>
<dbReference type="KEGG" id="sarm:DVA86_05165"/>
<dbReference type="SUPFAM" id="SSF53335">
    <property type="entry name" value="S-adenosyl-L-methionine-dependent methyltransferases"/>
    <property type="match status" value="1"/>
</dbReference>
<reference evidence="5 6" key="1">
    <citation type="submission" date="2018-07" db="EMBL/GenBank/DDBJ databases">
        <title>Draft genome of the type strain Streptomyces armeniacus ATCC 15676.</title>
        <authorList>
            <person name="Labana P."/>
            <person name="Gosse J.T."/>
            <person name="Boddy C.N."/>
        </authorList>
    </citation>
    <scope>NUCLEOTIDE SEQUENCE [LARGE SCALE GENOMIC DNA]</scope>
    <source>
        <strain evidence="5 6">ATCC 15676</strain>
    </source>
</reference>
<feature type="domain" description="Methyltransferase" evidence="4">
    <location>
        <begin position="42"/>
        <end position="138"/>
    </location>
</feature>
<proteinExistence type="predicted"/>
<gene>
    <name evidence="5" type="ORF">DVA86_05165</name>
</gene>
<dbReference type="InterPro" id="IPR041698">
    <property type="entry name" value="Methyltransf_25"/>
</dbReference>
<keyword evidence="2 5" id="KW-0808">Transferase</keyword>
<name>A0A345XZN2_9ACTN</name>
<dbReference type="InterPro" id="IPR029063">
    <property type="entry name" value="SAM-dependent_MTases_sf"/>
</dbReference>
<dbReference type="Gene3D" id="3.40.50.150">
    <property type="entry name" value="Vaccinia Virus protein VP39"/>
    <property type="match status" value="1"/>
</dbReference>
<dbReference type="EMBL" id="CP031320">
    <property type="protein sequence ID" value="AXK37098.1"/>
    <property type="molecule type" value="Genomic_DNA"/>
</dbReference>
<dbReference type="PANTHER" id="PTHR43464:SF19">
    <property type="entry name" value="UBIQUINONE BIOSYNTHESIS O-METHYLTRANSFERASE, MITOCHONDRIAL"/>
    <property type="match status" value="1"/>
</dbReference>
<dbReference type="PANTHER" id="PTHR43464">
    <property type="entry name" value="METHYLTRANSFERASE"/>
    <property type="match status" value="1"/>
</dbReference>
<evidence type="ECO:0000256" key="1">
    <source>
        <dbReference type="ARBA" id="ARBA00022603"/>
    </source>
</evidence>
<protein>
    <submittedName>
        <fullName evidence="5">Class I SAM-dependent methyltransferase</fullName>
    </submittedName>
</protein>
<keyword evidence="1 5" id="KW-0489">Methyltransferase</keyword>
<dbReference type="Proteomes" id="UP000254425">
    <property type="component" value="Chromosome"/>
</dbReference>
<organism evidence="5 6">
    <name type="scientific">Streptomyces armeniacus</name>
    <dbReference type="NCBI Taxonomy" id="83291"/>
    <lineage>
        <taxon>Bacteria</taxon>
        <taxon>Bacillati</taxon>
        <taxon>Actinomycetota</taxon>
        <taxon>Actinomycetes</taxon>
        <taxon>Kitasatosporales</taxon>
        <taxon>Streptomycetaceae</taxon>
        <taxon>Streptomyces</taxon>
    </lineage>
</organism>
<dbReference type="GO" id="GO:0032259">
    <property type="term" value="P:methylation"/>
    <property type="evidence" value="ECO:0007669"/>
    <property type="project" value="UniProtKB-KW"/>
</dbReference>
<dbReference type="CDD" id="cd02440">
    <property type="entry name" value="AdoMet_MTases"/>
    <property type="match status" value="1"/>
</dbReference>
<keyword evidence="6" id="KW-1185">Reference proteome</keyword>